<organism evidence="2 3">
    <name type="scientific">Cesiribacter andamanensis AMV16</name>
    <dbReference type="NCBI Taxonomy" id="1279009"/>
    <lineage>
        <taxon>Bacteria</taxon>
        <taxon>Pseudomonadati</taxon>
        <taxon>Bacteroidota</taxon>
        <taxon>Cytophagia</taxon>
        <taxon>Cytophagales</taxon>
        <taxon>Cesiribacteraceae</taxon>
        <taxon>Cesiribacter</taxon>
    </lineage>
</organism>
<keyword evidence="1" id="KW-0812">Transmembrane</keyword>
<comment type="caution">
    <text evidence="2">The sequence shown here is derived from an EMBL/GenBank/DDBJ whole genome shotgun (WGS) entry which is preliminary data.</text>
</comment>
<sequence length="1061" mass="112777">MNHVNTTTGRYTGRCLDLPIKRLRYSAGWYDTFYRSGGNLLILSLIFALSTLPISSAIGQAANLDQVRNGKYDNPVSPGNFQNGNLGFQNAHFIEGYSVPYRAVMTGLTPGVPVSLEIGFDIKHSGKHALDYITSYDRLEPHIFFGHDPETIDPTVGTGVVGGAVYADIPPPIVNKNVTIGVITKSQPLSSYNDLSADEKKMALWGGNFAASNAIVYSSGGNLDVAQSQAIIVVSFTPTASTAVLAWGGHIASRLDWGDPITGPNSAGGISGSPYHMRLLDWNLNNLGNQDRSLKADAVFAPPLECQVTPLVQNHCEGGNATITAAVAEGTGAGPFTYELKKGSTMDATIQTIGPTALRIVEFQLNNVALADAGRYYVVITDNFGTTCHDFGDLNVFRDPSVSVAAQNVCSGGSATFRANITNLQAGVSYSIKWHEFNAAGTPLGAGTAGTIQSDAMGYYSTFTVNNATATTRYGAVVIDDEGMSCNGQGYNTLTVYDDPAISVGAQNACKGGSVIFRADITNLQAGINYTIRWHEFNAAGTPLGAGTAGTIQSDAIGYYSTYTVNNISANAYYGAVVVDSDGKGCDGQGYNTLTAYDDPTVTVGAEAECEDGSATFRADLANLVPGYTYSISWHEFNAAGTPLGAGTAGTIQSDATGYYSTFTVNNITSNGYYGAVIADTGGKGCDGQGYNSLTVMPCSKIELEKLTDGLVDPSMLWSFTISEGDLEAPVTESVLNDADGILFDGLVLSRYETYKICETNVGSGFNVVIQYYDSEGVLQDVPWFDPDVVNGGGDFNQGEAMGNYCFYIGAGTDLELPANTADATEPIRLRIRINNIPPPGGDARTPGYWKNWNSCTQGNQYNNVMEARANGGDKADFWLLDDHLPHILWQTASARYEITSCQEAVLILDERQVTGKNQKLASDAAYKLAKHLLTYQLNKKSGTYECASAAAAAVEAEGLLASLNFRGTLSSYLSNKGKGGGGAQYARALELAKTLDAYNNNLPCGAGARTIADKESAPASLDSKLRISTYPNPFRGATTLEFSSPVKQGVCCRYIPWMAK</sequence>
<dbReference type="RefSeq" id="WP_009194128.1">
    <property type="nucleotide sequence ID" value="NZ_AODQ01000011.1"/>
</dbReference>
<dbReference type="OrthoDB" id="355609at2"/>
<dbReference type="AlphaFoldDB" id="M7P0H3"/>
<dbReference type="InterPro" id="IPR013783">
    <property type="entry name" value="Ig-like_fold"/>
</dbReference>
<keyword evidence="1" id="KW-1133">Transmembrane helix</keyword>
<protein>
    <recommendedName>
        <fullName evidence="4">Ig-like domain-containing protein</fullName>
    </recommendedName>
</protein>
<gene>
    <name evidence="2" type="ORF">ADICEAN_00722</name>
</gene>
<keyword evidence="1" id="KW-0472">Membrane</keyword>
<reference evidence="2 3" key="1">
    <citation type="journal article" date="2013" name="Genome Announc.">
        <title>Draft Genome Sequence of Cesiribacter andamanensis Strain AMV16T, Isolated from a Soil Sample from a Mud Volcano in the Andaman Islands, India.</title>
        <authorList>
            <person name="Shivaji S."/>
            <person name="Ara S."/>
            <person name="Begum Z."/>
            <person name="Srinivas T.N."/>
            <person name="Singh A."/>
            <person name="Kumar Pinnaka A."/>
        </authorList>
    </citation>
    <scope>NUCLEOTIDE SEQUENCE [LARGE SCALE GENOMIC DNA]</scope>
    <source>
        <strain evidence="2 3">AMV16</strain>
    </source>
</reference>
<proteinExistence type="predicted"/>
<evidence type="ECO:0000256" key="1">
    <source>
        <dbReference type="SAM" id="Phobius"/>
    </source>
</evidence>
<accession>M7P0H3</accession>
<dbReference type="Proteomes" id="UP000011910">
    <property type="component" value="Unassembled WGS sequence"/>
</dbReference>
<keyword evidence="3" id="KW-1185">Reference proteome</keyword>
<name>M7P0H3_9BACT</name>
<feature type="transmembrane region" description="Helical" evidence="1">
    <location>
        <begin position="40"/>
        <end position="59"/>
    </location>
</feature>
<dbReference type="EMBL" id="AODQ01000011">
    <property type="protein sequence ID" value="EMR04099.1"/>
    <property type="molecule type" value="Genomic_DNA"/>
</dbReference>
<evidence type="ECO:0000313" key="3">
    <source>
        <dbReference type="Proteomes" id="UP000011910"/>
    </source>
</evidence>
<evidence type="ECO:0008006" key="4">
    <source>
        <dbReference type="Google" id="ProtNLM"/>
    </source>
</evidence>
<dbReference type="Gene3D" id="2.60.40.10">
    <property type="entry name" value="Immunoglobulins"/>
    <property type="match status" value="1"/>
</dbReference>
<dbReference type="eggNOG" id="COG4932">
    <property type="taxonomic scope" value="Bacteria"/>
</dbReference>
<evidence type="ECO:0000313" key="2">
    <source>
        <dbReference type="EMBL" id="EMR04099.1"/>
    </source>
</evidence>